<accession>X1N0H2</accession>
<sequence>MEFLGLKIFAWVGILIFILLVFQFLTGKRILKVGFKYHRYNGILILGIGFLKGLFGILIYLL</sequence>
<keyword evidence="1" id="KW-0812">Transmembrane</keyword>
<comment type="caution">
    <text evidence="2">The sequence shown here is derived from an EMBL/GenBank/DDBJ whole genome shotgun (WGS) entry which is preliminary data.</text>
</comment>
<protein>
    <submittedName>
        <fullName evidence="2">Uncharacterized protein</fullName>
    </submittedName>
</protein>
<proteinExistence type="predicted"/>
<evidence type="ECO:0000256" key="1">
    <source>
        <dbReference type="SAM" id="Phobius"/>
    </source>
</evidence>
<dbReference type="EMBL" id="BARV01014833">
    <property type="protein sequence ID" value="GAI23771.1"/>
    <property type="molecule type" value="Genomic_DNA"/>
</dbReference>
<gene>
    <name evidence="2" type="ORF">S06H3_25744</name>
</gene>
<name>X1N0H2_9ZZZZ</name>
<evidence type="ECO:0000313" key="2">
    <source>
        <dbReference type="EMBL" id="GAI23771.1"/>
    </source>
</evidence>
<organism evidence="2">
    <name type="scientific">marine sediment metagenome</name>
    <dbReference type="NCBI Taxonomy" id="412755"/>
    <lineage>
        <taxon>unclassified sequences</taxon>
        <taxon>metagenomes</taxon>
        <taxon>ecological metagenomes</taxon>
    </lineage>
</organism>
<keyword evidence="1" id="KW-0472">Membrane</keyword>
<dbReference type="AlphaFoldDB" id="X1N0H2"/>
<keyword evidence="1" id="KW-1133">Transmembrane helix</keyword>
<feature type="transmembrane region" description="Helical" evidence="1">
    <location>
        <begin position="6"/>
        <end position="25"/>
    </location>
</feature>
<reference evidence="2" key="1">
    <citation type="journal article" date="2014" name="Front. Microbiol.">
        <title>High frequency of phylogenetically diverse reductive dehalogenase-homologous genes in deep subseafloor sedimentary metagenomes.</title>
        <authorList>
            <person name="Kawai M."/>
            <person name="Futagami T."/>
            <person name="Toyoda A."/>
            <person name="Takaki Y."/>
            <person name="Nishi S."/>
            <person name="Hori S."/>
            <person name="Arai W."/>
            <person name="Tsubouchi T."/>
            <person name="Morono Y."/>
            <person name="Uchiyama I."/>
            <person name="Ito T."/>
            <person name="Fujiyama A."/>
            <person name="Inagaki F."/>
            <person name="Takami H."/>
        </authorList>
    </citation>
    <scope>NUCLEOTIDE SEQUENCE</scope>
    <source>
        <strain evidence="2">Expedition CK06-06</strain>
    </source>
</reference>
<feature type="transmembrane region" description="Helical" evidence="1">
    <location>
        <begin position="37"/>
        <end position="61"/>
    </location>
</feature>